<proteinExistence type="predicted"/>
<evidence type="ECO:0000313" key="1">
    <source>
        <dbReference type="EMBL" id="PWH83778.1"/>
    </source>
</evidence>
<dbReference type="AlphaFoldDB" id="A0A2U2X7L8"/>
<reference evidence="1 2" key="1">
    <citation type="submission" date="2018-05" db="EMBL/GenBank/DDBJ databases">
        <title>Algibacter marinivivus sp. nov., isolated from sample around a algae.</title>
        <authorList>
            <person name="Zhong X."/>
        </authorList>
    </citation>
    <scope>NUCLEOTIDE SEQUENCE [LARGE SCALE GENOMIC DNA]</scope>
    <source>
        <strain evidence="1 2">ZY111</strain>
    </source>
</reference>
<organism evidence="1 2">
    <name type="scientific">Algibacter marinivivus</name>
    <dbReference type="NCBI Taxonomy" id="2100723"/>
    <lineage>
        <taxon>Bacteria</taxon>
        <taxon>Pseudomonadati</taxon>
        <taxon>Bacteroidota</taxon>
        <taxon>Flavobacteriia</taxon>
        <taxon>Flavobacteriales</taxon>
        <taxon>Flavobacteriaceae</taxon>
        <taxon>Algibacter</taxon>
    </lineage>
</organism>
<name>A0A2U2X7L8_9FLAO</name>
<reference evidence="2" key="2">
    <citation type="submission" date="2018-05" db="EMBL/GenBank/DDBJ databases">
        <title>Algibacter marinivivus sp. nov., isolated from sample around a algae.</title>
        <authorList>
            <person name="Lu D."/>
        </authorList>
    </citation>
    <scope>NUCLEOTIDE SEQUENCE [LARGE SCALE GENOMIC DNA]</scope>
    <source>
        <strain evidence="2">ZY111</strain>
    </source>
</reference>
<dbReference type="EMBL" id="QFRI01000001">
    <property type="protein sequence ID" value="PWH83778.1"/>
    <property type="molecule type" value="Genomic_DNA"/>
</dbReference>
<evidence type="ECO:0000313" key="2">
    <source>
        <dbReference type="Proteomes" id="UP000245375"/>
    </source>
</evidence>
<dbReference type="SUPFAM" id="SSF48452">
    <property type="entry name" value="TPR-like"/>
    <property type="match status" value="1"/>
</dbReference>
<dbReference type="OrthoDB" id="1122255at2"/>
<dbReference type="RefSeq" id="WP_109351783.1">
    <property type="nucleotide sequence ID" value="NZ_QFRI01000001.1"/>
</dbReference>
<dbReference type="InterPro" id="IPR011990">
    <property type="entry name" value="TPR-like_helical_dom_sf"/>
</dbReference>
<dbReference type="Proteomes" id="UP000245375">
    <property type="component" value="Unassembled WGS sequence"/>
</dbReference>
<sequence length="190" mass="21882">METNLYLCRAIEAYPYELAKAVEALNFALSYEPNNVKALHLIAKVQSEQFGDYKAAKGYYENVLAVNIDYPDVYPDFIRFLINNDDFSEAQKLIDFALTIKGIDKAGVKLAQGYLYEALSEFEKAEGALKETKMFGLNSEFDYFVDEVITRVSKKRKVQNNKNRLKEPAEKKEVEKANNNWLKNRLNNLL</sequence>
<protein>
    <submittedName>
        <fullName evidence="1">Uncharacterized protein</fullName>
    </submittedName>
</protein>
<comment type="caution">
    <text evidence="1">The sequence shown here is derived from an EMBL/GenBank/DDBJ whole genome shotgun (WGS) entry which is preliminary data.</text>
</comment>
<gene>
    <name evidence="1" type="ORF">DIS18_04285</name>
</gene>
<reference evidence="2" key="3">
    <citation type="submission" date="2018-05" db="EMBL/GenBank/DDBJ databases">
        <authorList>
            <person name="Lu D."/>
        </authorList>
    </citation>
    <scope>NUCLEOTIDE SEQUENCE [LARGE SCALE GENOMIC DNA]</scope>
    <source>
        <strain evidence="2">ZY111</strain>
    </source>
</reference>
<accession>A0A2U2X7L8</accession>
<dbReference type="Gene3D" id="1.25.40.10">
    <property type="entry name" value="Tetratricopeptide repeat domain"/>
    <property type="match status" value="1"/>
</dbReference>
<keyword evidence="2" id="KW-1185">Reference proteome</keyword>